<proteinExistence type="predicted"/>
<keyword evidence="2" id="KW-1185">Reference proteome</keyword>
<comment type="caution">
    <text evidence="1">The sequence shown here is derived from an EMBL/GenBank/DDBJ whole genome shotgun (WGS) entry which is preliminary data.</text>
</comment>
<evidence type="ECO:0000313" key="2">
    <source>
        <dbReference type="Proteomes" id="UP001595075"/>
    </source>
</evidence>
<name>A0ABR4C8R4_9HELO</name>
<reference evidence="1 2" key="1">
    <citation type="journal article" date="2024" name="Commun. Biol.">
        <title>Comparative genomic analysis of thermophilic fungi reveals convergent evolutionary adaptations and gene losses.</title>
        <authorList>
            <person name="Steindorff A.S."/>
            <person name="Aguilar-Pontes M.V."/>
            <person name="Robinson A.J."/>
            <person name="Andreopoulos B."/>
            <person name="LaButti K."/>
            <person name="Kuo A."/>
            <person name="Mondo S."/>
            <person name="Riley R."/>
            <person name="Otillar R."/>
            <person name="Haridas S."/>
            <person name="Lipzen A."/>
            <person name="Grimwood J."/>
            <person name="Schmutz J."/>
            <person name="Clum A."/>
            <person name="Reid I.D."/>
            <person name="Moisan M.C."/>
            <person name="Butler G."/>
            <person name="Nguyen T.T.M."/>
            <person name="Dewar K."/>
            <person name="Conant G."/>
            <person name="Drula E."/>
            <person name="Henrissat B."/>
            <person name="Hansel C."/>
            <person name="Singer S."/>
            <person name="Hutchinson M.I."/>
            <person name="de Vries R.P."/>
            <person name="Natvig D.O."/>
            <person name="Powell A.J."/>
            <person name="Tsang A."/>
            <person name="Grigoriev I.V."/>
        </authorList>
    </citation>
    <scope>NUCLEOTIDE SEQUENCE [LARGE SCALE GENOMIC DNA]</scope>
    <source>
        <strain evidence="1 2">CBS 494.80</strain>
    </source>
</reference>
<dbReference type="Proteomes" id="UP001595075">
    <property type="component" value="Unassembled WGS sequence"/>
</dbReference>
<evidence type="ECO:0000313" key="1">
    <source>
        <dbReference type="EMBL" id="KAL2066305.1"/>
    </source>
</evidence>
<gene>
    <name evidence="1" type="ORF">VTL71DRAFT_2376</name>
</gene>
<accession>A0ABR4C8R4</accession>
<dbReference type="EMBL" id="JAZHXI010000011">
    <property type="protein sequence ID" value="KAL2066305.1"/>
    <property type="molecule type" value="Genomic_DNA"/>
</dbReference>
<organism evidence="1 2">
    <name type="scientific">Oculimacula yallundae</name>
    <dbReference type="NCBI Taxonomy" id="86028"/>
    <lineage>
        <taxon>Eukaryota</taxon>
        <taxon>Fungi</taxon>
        <taxon>Dikarya</taxon>
        <taxon>Ascomycota</taxon>
        <taxon>Pezizomycotina</taxon>
        <taxon>Leotiomycetes</taxon>
        <taxon>Helotiales</taxon>
        <taxon>Ploettnerulaceae</taxon>
        <taxon>Oculimacula</taxon>
    </lineage>
</organism>
<sequence length="191" mass="19030">MLTDGTEGRAVGSVDAGGIGNDNDGVDTGMLGMAGFVAFGRATDGMLIGALETRLEGIGSETDVTDGRTVGRADCVGIGSSETDEIVAGILGTARLVAFGRAEGTFTGTLGIRLGGPGSEIDGTATLGEATGITEGKRDVGNICLGCRTGILGSVLGVDGMIDGDVKTPVPANMSTSVHNFEDLDDVRCGS</sequence>
<protein>
    <submittedName>
        <fullName evidence="1">Uncharacterized protein</fullName>
    </submittedName>
</protein>